<accession>A0ACB8UAQ9</accession>
<dbReference type="EMBL" id="MU274906">
    <property type="protein sequence ID" value="KAI0091326.1"/>
    <property type="molecule type" value="Genomic_DNA"/>
</dbReference>
<sequence length="867" mass="96120">MLHNCSGACERCKGLKVKCEFKPGFDVCKRCSNGNHECKIPGRKKRRAPPKREHLLSQIRDQTEKIEKLMAELEAANRKVEAARATAIPLDAPSPSQSTESYSFASSGLASPEVGSVSENGTLGGTKTKADVMDWIAKARESIEAFSGYISIGGPGATREMLATEDDGSDHGSPINNEDDGTFEIDVVDAEDDIDGGGAGVSGDEGSVHTSRRAGSEAPTRQERLATIPSVAAPLGLLADLSLGTKGVRRRTSRSSMGEDDGNEDLGLANMDYFRPSPAIERPLVQDHQPPHILRSGLITVVEVEKLFDIYWKYMNCSVSLLDPALYSAQQAYWRSPFLFTVVCGIASRFYAERPELYQRAMEFARLAAGTALIGGQKSVESVHAYILLALYPVPAKKWEDDRGWIYLGVAIRIATDLNLHYPNTAKPKDERHAREMLNRTRAWLNCFNLDRSTGSQYGKAPIISNTDYVASHSQEWWNSSPFNLRGFDIQLAAYNAELKLMGLFRAKIHSDPNSPTGFNKNIDLAVLAAETDDQLARLWEQWLNLLRENTDPSDVLSNFRNRLLRLAYSYARMSVLSFGFQYAFGKTSVGQDVTLLWRCMRAAFDVTNAILENITYPDHRVYLRHGPEAQSVFVTFACAFLLKLLQPRYASYVSREQRVEIRDKVQKVADLFGSPEVAVDDRHGPKLYSSFLKNLLAAPFAQVDRPLIQKRTSAKSKSVSPTSQKTELLEDTKMGVSSVPVTPALPRPSMSPLIPNVQPIAGPINADSPEVVAGLGMEMNVPDYFAPPLPFDSELLDSMTWPDMAIPGTYLFFAIMSILTQHLSYRFRMDGLISANRHSSAIIDSFNLYHIIFSLSCVGFSMHSRI</sequence>
<keyword evidence="2" id="KW-1185">Reference proteome</keyword>
<gene>
    <name evidence="1" type="ORF">BDY19DRAFT_886393</name>
</gene>
<evidence type="ECO:0000313" key="1">
    <source>
        <dbReference type="EMBL" id="KAI0091326.1"/>
    </source>
</evidence>
<dbReference type="Proteomes" id="UP001055072">
    <property type="component" value="Unassembled WGS sequence"/>
</dbReference>
<evidence type="ECO:0000313" key="2">
    <source>
        <dbReference type="Proteomes" id="UP001055072"/>
    </source>
</evidence>
<protein>
    <submittedName>
        <fullName evidence="1">Uncharacterized protein</fullName>
    </submittedName>
</protein>
<organism evidence="1 2">
    <name type="scientific">Irpex rosettiformis</name>
    <dbReference type="NCBI Taxonomy" id="378272"/>
    <lineage>
        <taxon>Eukaryota</taxon>
        <taxon>Fungi</taxon>
        <taxon>Dikarya</taxon>
        <taxon>Basidiomycota</taxon>
        <taxon>Agaricomycotina</taxon>
        <taxon>Agaricomycetes</taxon>
        <taxon>Polyporales</taxon>
        <taxon>Irpicaceae</taxon>
        <taxon>Irpex</taxon>
    </lineage>
</organism>
<reference evidence="1" key="1">
    <citation type="journal article" date="2021" name="Environ. Microbiol.">
        <title>Gene family expansions and transcriptome signatures uncover fungal adaptations to wood decay.</title>
        <authorList>
            <person name="Hage H."/>
            <person name="Miyauchi S."/>
            <person name="Viragh M."/>
            <person name="Drula E."/>
            <person name="Min B."/>
            <person name="Chaduli D."/>
            <person name="Navarro D."/>
            <person name="Favel A."/>
            <person name="Norest M."/>
            <person name="Lesage-Meessen L."/>
            <person name="Balint B."/>
            <person name="Merenyi Z."/>
            <person name="de Eugenio L."/>
            <person name="Morin E."/>
            <person name="Martinez A.T."/>
            <person name="Baldrian P."/>
            <person name="Stursova M."/>
            <person name="Martinez M.J."/>
            <person name="Novotny C."/>
            <person name="Magnuson J.K."/>
            <person name="Spatafora J.W."/>
            <person name="Maurice S."/>
            <person name="Pangilinan J."/>
            <person name="Andreopoulos W."/>
            <person name="LaButti K."/>
            <person name="Hundley H."/>
            <person name="Na H."/>
            <person name="Kuo A."/>
            <person name="Barry K."/>
            <person name="Lipzen A."/>
            <person name="Henrissat B."/>
            <person name="Riley R."/>
            <person name="Ahrendt S."/>
            <person name="Nagy L.G."/>
            <person name="Grigoriev I.V."/>
            <person name="Martin F."/>
            <person name="Rosso M.N."/>
        </authorList>
    </citation>
    <scope>NUCLEOTIDE SEQUENCE</scope>
    <source>
        <strain evidence="1">CBS 384.51</strain>
    </source>
</reference>
<name>A0ACB8UAQ9_9APHY</name>
<comment type="caution">
    <text evidence="1">The sequence shown here is derived from an EMBL/GenBank/DDBJ whole genome shotgun (WGS) entry which is preliminary data.</text>
</comment>
<proteinExistence type="predicted"/>